<proteinExistence type="predicted"/>
<name>A0AAV7SID6_PLEWA</name>
<evidence type="ECO:0000313" key="2">
    <source>
        <dbReference type="EMBL" id="KAJ1163843.1"/>
    </source>
</evidence>
<evidence type="ECO:0000256" key="1">
    <source>
        <dbReference type="SAM" id="MobiDB-lite"/>
    </source>
</evidence>
<accession>A0AAV7SID6</accession>
<feature type="compositionally biased region" description="Basic and acidic residues" evidence="1">
    <location>
        <begin position="122"/>
        <end position="132"/>
    </location>
</feature>
<dbReference type="EMBL" id="JANPWB010000008">
    <property type="protein sequence ID" value="KAJ1163843.1"/>
    <property type="molecule type" value="Genomic_DNA"/>
</dbReference>
<comment type="caution">
    <text evidence="2">The sequence shown here is derived from an EMBL/GenBank/DDBJ whole genome shotgun (WGS) entry which is preliminary data.</text>
</comment>
<feature type="region of interest" description="Disordered" evidence="1">
    <location>
        <begin position="1"/>
        <end position="47"/>
    </location>
</feature>
<gene>
    <name evidence="2" type="ORF">NDU88_004295</name>
</gene>
<feature type="region of interest" description="Disordered" evidence="1">
    <location>
        <begin position="119"/>
        <end position="146"/>
    </location>
</feature>
<dbReference type="AlphaFoldDB" id="A0AAV7SID6"/>
<sequence>MSGVALFGGSRQLRSARTAPLRGVPAASGRARPERDGSEPASGRRTRHAAVAELLLDRSNATLQRRIDETKPWPRKHCEGTALRSDATLQCMGRALLCISSPSPLGPKTNQKSALRFVASSRRTEPEGDLPPRPRASTLPVPGREGKTDAARFYIQRQQRTLHPAQGARNT</sequence>
<dbReference type="Proteomes" id="UP001066276">
    <property type="component" value="Chromosome 4_2"/>
</dbReference>
<reference evidence="2" key="1">
    <citation type="journal article" date="2022" name="bioRxiv">
        <title>Sequencing and chromosome-scale assembly of the giantPleurodeles waltlgenome.</title>
        <authorList>
            <person name="Brown T."/>
            <person name="Elewa A."/>
            <person name="Iarovenko S."/>
            <person name="Subramanian E."/>
            <person name="Araus A.J."/>
            <person name="Petzold A."/>
            <person name="Susuki M."/>
            <person name="Suzuki K.-i.T."/>
            <person name="Hayashi T."/>
            <person name="Toyoda A."/>
            <person name="Oliveira C."/>
            <person name="Osipova E."/>
            <person name="Leigh N.D."/>
            <person name="Simon A."/>
            <person name="Yun M.H."/>
        </authorList>
    </citation>
    <scope>NUCLEOTIDE SEQUENCE</scope>
    <source>
        <strain evidence="2">20211129_DDA</strain>
        <tissue evidence="2">Liver</tissue>
    </source>
</reference>
<protein>
    <submittedName>
        <fullName evidence="2">Uncharacterized protein</fullName>
    </submittedName>
</protein>
<organism evidence="2 3">
    <name type="scientific">Pleurodeles waltl</name>
    <name type="common">Iberian ribbed newt</name>
    <dbReference type="NCBI Taxonomy" id="8319"/>
    <lineage>
        <taxon>Eukaryota</taxon>
        <taxon>Metazoa</taxon>
        <taxon>Chordata</taxon>
        <taxon>Craniata</taxon>
        <taxon>Vertebrata</taxon>
        <taxon>Euteleostomi</taxon>
        <taxon>Amphibia</taxon>
        <taxon>Batrachia</taxon>
        <taxon>Caudata</taxon>
        <taxon>Salamandroidea</taxon>
        <taxon>Salamandridae</taxon>
        <taxon>Pleurodelinae</taxon>
        <taxon>Pleurodeles</taxon>
    </lineage>
</organism>
<evidence type="ECO:0000313" key="3">
    <source>
        <dbReference type="Proteomes" id="UP001066276"/>
    </source>
</evidence>
<keyword evidence="3" id="KW-1185">Reference proteome</keyword>